<evidence type="ECO:0000313" key="2">
    <source>
        <dbReference type="Proteomes" id="UP000823388"/>
    </source>
</evidence>
<name>A0A8T0T6S8_PANVG</name>
<protein>
    <submittedName>
        <fullName evidence="1">Uncharacterized protein</fullName>
    </submittedName>
</protein>
<accession>A0A8T0T6S8</accession>
<keyword evidence="2" id="KW-1185">Reference proteome</keyword>
<proteinExistence type="predicted"/>
<evidence type="ECO:0000313" key="1">
    <source>
        <dbReference type="EMBL" id="KAG2605977.1"/>
    </source>
</evidence>
<feature type="non-terminal residue" evidence="1">
    <location>
        <position position="70"/>
    </location>
</feature>
<dbReference type="AlphaFoldDB" id="A0A8T0T6S8"/>
<gene>
    <name evidence="1" type="ORF">PVAP13_4NG232671</name>
</gene>
<reference evidence="1" key="1">
    <citation type="submission" date="2020-05" db="EMBL/GenBank/DDBJ databases">
        <title>WGS assembly of Panicum virgatum.</title>
        <authorList>
            <person name="Lovell J.T."/>
            <person name="Jenkins J."/>
            <person name="Shu S."/>
            <person name="Juenger T.E."/>
            <person name="Schmutz J."/>
        </authorList>
    </citation>
    <scope>NUCLEOTIDE SEQUENCE</scope>
    <source>
        <strain evidence="1">AP13</strain>
    </source>
</reference>
<dbReference type="Proteomes" id="UP000823388">
    <property type="component" value="Chromosome 4N"/>
</dbReference>
<sequence>MVSERLRIEAELQDERQRMEQMFQWMQGLGERVGAPIPPALFPAPPPTAVTPNLLAASNDGPHDPDLSLW</sequence>
<dbReference type="EMBL" id="CM029044">
    <property type="protein sequence ID" value="KAG2605977.1"/>
    <property type="molecule type" value="Genomic_DNA"/>
</dbReference>
<organism evidence="1 2">
    <name type="scientific">Panicum virgatum</name>
    <name type="common">Blackwell switchgrass</name>
    <dbReference type="NCBI Taxonomy" id="38727"/>
    <lineage>
        <taxon>Eukaryota</taxon>
        <taxon>Viridiplantae</taxon>
        <taxon>Streptophyta</taxon>
        <taxon>Embryophyta</taxon>
        <taxon>Tracheophyta</taxon>
        <taxon>Spermatophyta</taxon>
        <taxon>Magnoliopsida</taxon>
        <taxon>Liliopsida</taxon>
        <taxon>Poales</taxon>
        <taxon>Poaceae</taxon>
        <taxon>PACMAD clade</taxon>
        <taxon>Panicoideae</taxon>
        <taxon>Panicodae</taxon>
        <taxon>Paniceae</taxon>
        <taxon>Panicinae</taxon>
        <taxon>Panicum</taxon>
        <taxon>Panicum sect. Hiantes</taxon>
    </lineage>
</organism>
<comment type="caution">
    <text evidence="1">The sequence shown here is derived from an EMBL/GenBank/DDBJ whole genome shotgun (WGS) entry which is preliminary data.</text>
</comment>